<accession>A0A9N8N9D9</accession>
<name>A0A9N8N9D9_9BURK</name>
<proteinExistence type="predicted"/>
<protein>
    <submittedName>
        <fullName evidence="1">Uncharacterized protein</fullName>
    </submittedName>
</protein>
<evidence type="ECO:0000313" key="2">
    <source>
        <dbReference type="Proteomes" id="UP000675121"/>
    </source>
</evidence>
<dbReference type="AlphaFoldDB" id="A0A9N8N9D9"/>
<sequence length="39" mass="4415">MPPLVMNNPRTVPALDSLLGIRQHRSEVEWKLISSDDQA</sequence>
<evidence type="ECO:0000313" key="1">
    <source>
        <dbReference type="EMBL" id="CAE6966468.1"/>
    </source>
</evidence>
<reference evidence="1" key="1">
    <citation type="submission" date="2021-02" db="EMBL/GenBank/DDBJ databases">
        <authorList>
            <person name="Vanwijnsberghe S."/>
        </authorList>
    </citation>
    <scope>NUCLEOTIDE SEQUENCE</scope>
    <source>
        <strain evidence="1">R-70211</strain>
    </source>
</reference>
<gene>
    <name evidence="1" type="ORF">R70211_07394</name>
</gene>
<organism evidence="1 2">
    <name type="scientific">Paraburkholderia domus</name>
    <dbReference type="NCBI Taxonomy" id="2793075"/>
    <lineage>
        <taxon>Bacteria</taxon>
        <taxon>Pseudomonadati</taxon>
        <taxon>Pseudomonadota</taxon>
        <taxon>Betaproteobacteria</taxon>
        <taxon>Burkholderiales</taxon>
        <taxon>Burkholderiaceae</taxon>
        <taxon>Paraburkholderia</taxon>
    </lineage>
</organism>
<dbReference type="EMBL" id="CAJNAS010000040">
    <property type="protein sequence ID" value="CAE6966468.1"/>
    <property type="molecule type" value="Genomic_DNA"/>
</dbReference>
<comment type="caution">
    <text evidence="1">The sequence shown here is derived from an EMBL/GenBank/DDBJ whole genome shotgun (WGS) entry which is preliminary data.</text>
</comment>
<keyword evidence="2" id="KW-1185">Reference proteome</keyword>
<dbReference type="Proteomes" id="UP000675121">
    <property type="component" value="Unassembled WGS sequence"/>
</dbReference>